<evidence type="ECO:0000256" key="2">
    <source>
        <dbReference type="SAM" id="SignalP"/>
    </source>
</evidence>
<dbReference type="RefSeq" id="WP_145357742.1">
    <property type="nucleotide sequence ID" value="NZ_CP036265.1"/>
</dbReference>
<feature type="compositionally biased region" description="Basic and acidic residues" evidence="1">
    <location>
        <begin position="208"/>
        <end position="217"/>
    </location>
</feature>
<dbReference type="Proteomes" id="UP000318741">
    <property type="component" value="Chromosome"/>
</dbReference>
<feature type="compositionally biased region" description="Basic and acidic residues" evidence="1">
    <location>
        <begin position="234"/>
        <end position="250"/>
    </location>
</feature>
<feature type="signal peptide" evidence="2">
    <location>
        <begin position="1"/>
        <end position="25"/>
    </location>
</feature>
<protein>
    <recommendedName>
        <fullName evidence="5">Secreted protein</fullName>
    </recommendedName>
</protein>
<feature type="chain" id="PRO_5021838737" description="Secreted protein" evidence="2">
    <location>
        <begin position="26"/>
        <end position="278"/>
    </location>
</feature>
<dbReference type="KEGG" id="acaf:CA12_09720"/>
<keyword evidence="4" id="KW-1185">Reference proteome</keyword>
<gene>
    <name evidence="3" type="ORF">CA12_09720</name>
</gene>
<evidence type="ECO:0000313" key="4">
    <source>
        <dbReference type="Proteomes" id="UP000318741"/>
    </source>
</evidence>
<reference evidence="3 4" key="1">
    <citation type="submission" date="2019-02" db="EMBL/GenBank/DDBJ databases">
        <title>Deep-cultivation of Planctomycetes and their phenomic and genomic characterization uncovers novel biology.</title>
        <authorList>
            <person name="Wiegand S."/>
            <person name="Jogler M."/>
            <person name="Boedeker C."/>
            <person name="Pinto D."/>
            <person name="Vollmers J."/>
            <person name="Rivas-Marin E."/>
            <person name="Kohn T."/>
            <person name="Peeters S.H."/>
            <person name="Heuer A."/>
            <person name="Rast P."/>
            <person name="Oberbeckmann S."/>
            <person name="Bunk B."/>
            <person name="Jeske O."/>
            <person name="Meyerdierks A."/>
            <person name="Storesund J.E."/>
            <person name="Kallscheuer N."/>
            <person name="Luecker S."/>
            <person name="Lage O.M."/>
            <person name="Pohl T."/>
            <person name="Merkel B.J."/>
            <person name="Hornburger P."/>
            <person name="Mueller R.-W."/>
            <person name="Bruemmer F."/>
            <person name="Labrenz M."/>
            <person name="Spormann A.M."/>
            <person name="Op den Camp H."/>
            <person name="Overmann J."/>
            <person name="Amann R."/>
            <person name="Jetten M.S.M."/>
            <person name="Mascher T."/>
            <person name="Medema M.H."/>
            <person name="Devos D.P."/>
            <person name="Kaster A.-K."/>
            <person name="Ovreas L."/>
            <person name="Rohde M."/>
            <person name="Galperin M.Y."/>
            <person name="Jogler C."/>
        </authorList>
    </citation>
    <scope>NUCLEOTIDE SEQUENCE [LARGE SCALE GENOMIC DNA]</scope>
    <source>
        <strain evidence="3 4">CA12</strain>
    </source>
</reference>
<evidence type="ECO:0008006" key="5">
    <source>
        <dbReference type="Google" id="ProtNLM"/>
    </source>
</evidence>
<organism evidence="3 4">
    <name type="scientific">Alienimonas californiensis</name>
    <dbReference type="NCBI Taxonomy" id="2527989"/>
    <lineage>
        <taxon>Bacteria</taxon>
        <taxon>Pseudomonadati</taxon>
        <taxon>Planctomycetota</taxon>
        <taxon>Planctomycetia</taxon>
        <taxon>Planctomycetales</taxon>
        <taxon>Planctomycetaceae</taxon>
        <taxon>Alienimonas</taxon>
    </lineage>
</organism>
<sequence length="278" mass="30654" precursor="true">MNVHRATVGSSLLGLGLFLCSGASAPLSAQVPAPPGSSVPLGGSFQIAPGPPAGTITREGDLRAADPGSWDHVDEMAETLERLSKELHDEVHAHLVGHEYFYHMDGHATEVERLATHLHEVAHAGESLAHLREDVIALDRQVHEADEVITQIARRGVLTQHYNGAIVQTRRIVREMIAIQHHLEDDLAALDPNYRPHRAGYRGPDAQGHGHDRHDAHVPPSRHLPPSLQRPSVGHHDGHHHDVYRQDAYHRGPAGYYSPQPRYYGTPYGSGYDVHRPH</sequence>
<dbReference type="EMBL" id="CP036265">
    <property type="protein sequence ID" value="QDT14892.1"/>
    <property type="molecule type" value="Genomic_DNA"/>
</dbReference>
<accession>A0A517P6A0</accession>
<dbReference type="AlphaFoldDB" id="A0A517P6A0"/>
<proteinExistence type="predicted"/>
<evidence type="ECO:0000313" key="3">
    <source>
        <dbReference type="EMBL" id="QDT14892.1"/>
    </source>
</evidence>
<feature type="region of interest" description="Disordered" evidence="1">
    <location>
        <begin position="194"/>
        <end position="278"/>
    </location>
</feature>
<name>A0A517P6A0_9PLAN</name>
<evidence type="ECO:0000256" key="1">
    <source>
        <dbReference type="SAM" id="MobiDB-lite"/>
    </source>
</evidence>
<dbReference type="OrthoDB" id="284455at2"/>
<keyword evidence="2" id="KW-0732">Signal</keyword>